<keyword evidence="4" id="KW-1185">Reference proteome</keyword>
<organism evidence="3 4">
    <name type="scientific">Psilocybe cf. subviscida</name>
    <dbReference type="NCBI Taxonomy" id="2480587"/>
    <lineage>
        <taxon>Eukaryota</taxon>
        <taxon>Fungi</taxon>
        <taxon>Dikarya</taxon>
        <taxon>Basidiomycota</taxon>
        <taxon>Agaricomycotina</taxon>
        <taxon>Agaricomycetes</taxon>
        <taxon>Agaricomycetidae</taxon>
        <taxon>Agaricales</taxon>
        <taxon>Agaricineae</taxon>
        <taxon>Strophariaceae</taxon>
        <taxon>Psilocybe</taxon>
    </lineage>
</organism>
<accession>A0A8H5BVY1</accession>
<dbReference type="InterPro" id="IPR001810">
    <property type="entry name" value="F-box_dom"/>
</dbReference>
<feature type="compositionally biased region" description="Basic and acidic residues" evidence="1">
    <location>
        <begin position="51"/>
        <end position="72"/>
    </location>
</feature>
<evidence type="ECO:0000313" key="3">
    <source>
        <dbReference type="EMBL" id="KAF5329362.1"/>
    </source>
</evidence>
<dbReference type="Proteomes" id="UP000567179">
    <property type="component" value="Unassembled WGS sequence"/>
</dbReference>
<gene>
    <name evidence="3" type="ORF">D9619_009185</name>
</gene>
<evidence type="ECO:0000259" key="2">
    <source>
        <dbReference type="PROSITE" id="PS50181"/>
    </source>
</evidence>
<reference evidence="3 4" key="1">
    <citation type="journal article" date="2020" name="ISME J.">
        <title>Uncovering the hidden diversity of litter-decomposition mechanisms in mushroom-forming fungi.</title>
        <authorList>
            <person name="Floudas D."/>
            <person name="Bentzer J."/>
            <person name="Ahren D."/>
            <person name="Johansson T."/>
            <person name="Persson P."/>
            <person name="Tunlid A."/>
        </authorList>
    </citation>
    <scope>NUCLEOTIDE SEQUENCE [LARGE SCALE GENOMIC DNA]</scope>
    <source>
        <strain evidence="3 4">CBS 101986</strain>
    </source>
</reference>
<dbReference type="OrthoDB" id="2322499at2759"/>
<comment type="caution">
    <text evidence="3">The sequence shown here is derived from an EMBL/GenBank/DDBJ whole genome shotgun (WGS) entry which is preliminary data.</text>
</comment>
<evidence type="ECO:0000313" key="4">
    <source>
        <dbReference type="Proteomes" id="UP000567179"/>
    </source>
</evidence>
<dbReference type="AlphaFoldDB" id="A0A8H5BVY1"/>
<dbReference type="EMBL" id="JAACJJ010000002">
    <property type="protein sequence ID" value="KAF5329362.1"/>
    <property type="molecule type" value="Genomic_DNA"/>
</dbReference>
<name>A0A8H5BVY1_9AGAR</name>
<protein>
    <recommendedName>
        <fullName evidence="2">F-box domain-containing protein</fullName>
    </recommendedName>
</protein>
<feature type="region of interest" description="Disordered" evidence="1">
    <location>
        <begin position="22"/>
        <end position="72"/>
    </location>
</feature>
<proteinExistence type="predicted"/>
<feature type="domain" description="F-box" evidence="2">
    <location>
        <begin position="82"/>
        <end position="131"/>
    </location>
</feature>
<sequence length="695" mass="79695">MRGVHNNRKIEEFFAKAPVATITDGSTPKNAPQASTAAAAVPETKSVAPTKPRDAKRVKKEGPGEEAVVKKSEKGAKARGKLSLLPSLPLDILFEIFKLLMPTDILHLTRTTKALRAVLLHRSAMTVWKETLKQIDDFPKCPDDISLPYWTSLIFDTFCHNCLARNTSSVNFIFRIRCCNKWAKSILVPLSRYPRECDLIAKAVPCDAWNDGFGQQALRTDVDAFLAKWKNRSNLGDQLVEERAAAAKRKEMGKEVRKWYDKRGDQRAEEISTIRKERARDIRHKLKDLGFETELTFLLRFYSVCLIDPLPYGISFSEHPHVKQPKPLTDHIWKNIEPDMVELMHKMRDYKTQNDRIILQRERRKAIHRLYLEWRNQKFVLYKYPAWYVMPGPLDVLGDAQVKQLLELPNDVEIDDFTAQADVSLRLHLPSIVRSFRHDRNIIFLNAIERVTSVPGVVSFLSWYRHGYSASSTHGQFALAAVVFRCKAWAHEYVDGALARDQGAGTFEYGRWKRAGTAPEPLLWYPEFLTHACCALHWDHHGNFGRRPKPEGNFNAGGMYDGSDVYQRAWKDKELEFNQVASRNVLRILKACGMSDKTTVEELDARDPRVVCLTCSFGAKCDGERTMRIWGWREVVNHSVSTQFGNSVVEWQCLSPEDTAEAKRLEDTEHVKKNYPTPANKKVWRCTAWSFCTEA</sequence>
<dbReference type="InterPro" id="IPR036047">
    <property type="entry name" value="F-box-like_dom_sf"/>
</dbReference>
<dbReference type="PROSITE" id="PS50181">
    <property type="entry name" value="FBOX"/>
    <property type="match status" value="1"/>
</dbReference>
<dbReference type="SUPFAM" id="SSF81383">
    <property type="entry name" value="F-box domain"/>
    <property type="match status" value="1"/>
</dbReference>
<evidence type="ECO:0000256" key="1">
    <source>
        <dbReference type="SAM" id="MobiDB-lite"/>
    </source>
</evidence>
<feature type="compositionally biased region" description="Low complexity" evidence="1">
    <location>
        <begin position="31"/>
        <end position="40"/>
    </location>
</feature>